<dbReference type="Proteomes" id="UP000663829">
    <property type="component" value="Unassembled WGS sequence"/>
</dbReference>
<name>A0A814IY84_9BILA</name>
<feature type="compositionally biased region" description="Acidic residues" evidence="1">
    <location>
        <begin position="193"/>
        <end position="211"/>
    </location>
</feature>
<keyword evidence="4" id="KW-1185">Reference proteome</keyword>
<accession>A0A814IY84</accession>
<dbReference type="Proteomes" id="UP000681722">
    <property type="component" value="Unassembled WGS sequence"/>
</dbReference>
<dbReference type="EMBL" id="CAJNOQ010003815">
    <property type="protein sequence ID" value="CAF1030815.1"/>
    <property type="molecule type" value="Genomic_DNA"/>
</dbReference>
<feature type="compositionally biased region" description="Polar residues" evidence="1">
    <location>
        <begin position="215"/>
        <end position="251"/>
    </location>
</feature>
<organism evidence="2 4">
    <name type="scientific">Didymodactylos carnosus</name>
    <dbReference type="NCBI Taxonomy" id="1234261"/>
    <lineage>
        <taxon>Eukaryota</taxon>
        <taxon>Metazoa</taxon>
        <taxon>Spiralia</taxon>
        <taxon>Gnathifera</taxon>
        <taxon>Rotifera</taxon>
        <taxon>Eurotatoria</taxon>
        <taxon>Bdelloidea</taxon>
        <taxon>Philodinida</taxon>
        <taxon>Philodinidae</taxon>
        <taxon>Didymodactylos</taxon>
    </lineage>
</organism>
<proteinExistence type="predicted"/>
<feature type="compositionally biased region" description="Acidic residues" evidence="1">
    <location>
        <begin position="87"/>
        <end position="97"/>
    </location>
</feature>
<evidence type="ECO:0000256" key="1">
    <source>
        <dbReference type="SAM" id="MobiDB-lite"/>
    </source>
</evidence>
<comment type="caution">
    <text evidence="2">The sequence shown here is derived from an EMBL/GenBank/DDBJ whole genome shotgun (WGS) entry which is preliminary data.</text>
</comment>
<evidence type="ECO:0000313" key="3">
    <source>
        <dbReference type="EMBL" id="CAF3801626.1"/>
    </source>
</evidence>
<dbReference type="AlphaFoldDB" id="A0A814IY84"/>
<dbReference type="OrthoDB" id="10066001at2759"/>
<protein>
    <submittedName>
        <fullName evidence="2">Uncharacterized protein</fullName>
    </submittedName>
</protein>
<gene>
    <name evidence="2" type="ORF">GPM918_LOCUS15268</name>
    <name evidence="3" type="ORF">SRO942_LOCUS15268</name>
</gene>
<reference evidence="2" key="1">
    <citation type="submission" date="2021-02" db="EMBL/GenBank/DDBJ databases">
        <authorList>
            <person name="Nowell W R."/>
        </authorList>
    </citation>
    <scope>NUCLEOTIDE SEQUENCE</scope>
</reference>
<evidence type="ECO:0000313" key="2">
    <source>
        <dbReference type="EMBL" id="CAF1030815.1"/>
    </source>
</evidence>
<sequence length="251" mass="28970">MRRGRAWNVGDDKLIKWRLLDTPKAIGHLQCQPRSSKPQLSSIIPVSKERKALFDCSSIITTTTVESAAQANGRKHLRRIERSSMADMEETTLDDGDDTNRITPPDRGWALPKERKCHISMNLRYNISLRSSMLQQRIRWKPEEVSAEMQRKNDLKDRFYFTPAEFLKLGLIRSFFSRWKAIREKQTETVVVDEVEEEDDDEFDDNQVVEETEQRNNLRNSMEISNEQASPPASSRNRTVSPDNRAGSTSG</sequence>
<dbReference type="EMBL" id="CAJOBC010003815">
    <property type="protein sequence ID" value="CAF3801626.1"/>
    <property type="molecule type" value="Genomic_DNA"/>
</dbReference>
<feature type="region of interest" description="Disordered" evidence="1">
    <location>
        <begin position="83"/>
        <end position="107"/>
    </location>
</feature>
<evidence type="ECO:0000313" key="4">
    <source>
        <dbReference type="Proteomes" id="UP000663829"/>
    </source>
</evidence>
<feature type="region of interest" description="Disordered" evidence="1">
    <location>
        <begin position="193"/>
        <end position="251"/>
    </location>
</feature>